<dbReference type="PROSITE" id="PS50005">
    <property type="entry name" value="TPR"/>
    <property type="match status" value="1"/>
</dbReference>
<feature type="transmembrane region" description="Helical" evidence="4">
    <location>
        <begin position="192"/>
        <end position="224"/>
    </location>
</feature>
<keyword evidence="6" id="KW-1185">Reference proteome</keyword>
<dbReference type="SMART" id="SM00028">
    <property type="entry name" value="TPR"/>
    <property type="match status" value="3"/>
</dbReference>
<dbReference type="OrthoDB" id="1489021at2"/>
<feature type="repeat" description="TPR" evidence="3">
    <location>
        <begin position="533"/>
        <end position="566"/>
    </location>
</feature>
<name>A0A5C6RPE4_9FLAO</name>
<evidence type="ECO:0000256" key="1">
    <source>
        <dbReference type="ARBA" id="ARBA00022737"/>
    </source>
</evidence>
<feature type="transmembrane region" description="Helical" evidence="4">
    <location>
        <begin position="230"/>
        <end position="248"/>
    </location>
</feature>
<sequence length="664" mass="76964">MKLNLSTFTIRKIYILFTILVFVIYGNSINNEYALDDNIVVDGNKLVEGGIAALPEIFTSRYSTDDKQSYDYRPVVIASFAIEKQFFNKLPPFQTKEQKKKKDKLTQANISHFVNVLLYALTGVILLIVLQKILYEQSIIVPLAITLLFMLHPLHTEVVSSIKNRDEIIVFFMVLLSINNFIKYTQQAEIRYLVYALLCMIIALFTKNTAMIIAPLVPMTLYFIKAQKKYFTISIISILVFFVAIKITQKMLVDGENQLRLFKYFEHPLMHEPWSMKRISSSLYCNWFYFKSLIFPKDMAFYYGYNQIPIATWSFWQVWVSLFITLGGGFYGLYSFLKREYLGLGILICLGVMMGVNNSLILLPGIVADRFTYMLSLGFCIVLVWGISKILKLDFSEIKNHNHKIPTKFLWTILVIGLFYSGRTIARNPDWHDYLTLYEHDIDYVSESAKAHALIANTYYTQVAREFKKNPGNPSLGKDVQKLIYHYKEAVRIDTTYYTSLNNLGSVYLNFKRDYSSAIKYCEKALIYNSNYVEAYFNLAFSYNAIGNYDASITNIKKIIEIKPDYLNVYDLLNSVLTKNNKTIEGIELLNDLAEESVRPKFIYVNIGNLYSSLGDGYYDVALDYFVKAYQEDNSDIQLCNHILVLSNRLGKQNIYQEYLKYCK</sequence>
<feature type="transmembrane region" description="Helical" evidence="4">
    <location>
        <begin position="341"/>
        <end position="365"/>
    </location>
</feature>
<feature type="transmembrane region" description="Helical" evidence="4">
    <location>
        <begin position="371"/>
        <end position="388"/>
    </location>
</feature>
<feature type="transmembrane region" description="Helical" evidence="4">
    <location>
        <begin position="12"/>
        <end position="29"/>
    </location>
</feature>
<evidence type="ECO:0000313" key="5">
    <source>
        <dbReference type="EMBL" id="TXB64201.1"/>
    </source>
</evidence>
<dbReference type="AlphaFoldDB" id="A0A5C6RPE4"/>
<protein>
    <submittedName>
        <fullName evidence="5">Tetratricopeptide repeat protein</fullName>
    </submittedName>
</protein>
<feature type="transmembrane region" description="Helical" evidence="4">
    <location>
        <begin position="110"/>
        <end position="130"/>
    </location>
</feature>
<dbReference type="InterPro" id="IPR011990">
    <property type="entry name" value="TPR-like_helical_dom_sf"/>
</dbReference>
<comment type="caution">
    <text evidence="5">The sequence shown here is derived from an EMBL/GenBank/DDBJ whole genome shotgun (WGS) entry which is preliminary data.</text>
</comment>
<evidence type="ECO:0000256" key="2">
    <source>
        <dbReference type="ARBA" id="ARBA00022803"/>
    </source>
</evidence>
<keyword evidence="4" id="KW-0812">Transmembrane</keyword>
<keyword evidence="1" id="KW-0677">Repeat</keyword>
<dbReference type="RefSeq" id="WP_147101246.1">
    <property type="nucleotide sequence ID" value="NZ_VOOS01000005.1"/>
</dbReference>
<feature type="transmembrane region" description="Helical" evidence="4">
    <location>
        <begin position="283"/>
        <end position="303"/>
    </location>
</feature>
<evidence type="ECO:0000256" key="4">
    <source>
        <dbReference type="SAM" id="Phobius"/>
    </source>
</evidence>
<dbReference type="PANTHER" id="PTHR44227">
    <property type="match status" value="1"/>
</dbReference>
<dbReference type="Pfam" id="PF13181">
    <property type="entry name" value="TPR_8"/>
    <property type="match status" value="2"/>
</dbReference>
<keyword evidence="4" id="KW-1133">Transmembrane helix</keyword>
<dbReference type="InterPro" id="IPR019734">
    <property type="entry name" value="TPR_rpt"/>
</dbReference>
<dbReference type="EMBL" id="VOOS01000005">
    <property type="protein sequence ID" value="TXB64201.1"/>
    <property type="molecule type" value="Genomic_DNA"/>
</dbReference>
<evidence type="ECO:0000313" key="6">
    <source>
        <dbReference type="Proteomes" id="UP000321721"/>
    </source>
</evidence>
<dbReference type="GO" id="GO:0000030">
    <property type="term" value="F:mannosyltransferase activity"/>
    <property type="evidence" value="ECO:0007669"/>
    <property type="project" value="TreeGrafter"/>
</dbReference>
<gene>
    <name evidence="5" type="ORF">FRY74_10435</name>
</gene>
<dbReference type="Proteomes" id="UP000321721">
    <property type="component" value="Unassembled WGS sequence"/>
</dbReference>
<dbReference type="PANTHER" id="PTHR44227:SF3">
    <property type="entry name" value="PROTEIN O-MANNOSYL-TRANSFERASE TMTC4"/>
    <property type="match status" value="1"/>
</dbReference>
<dbReference type="GO" id="GO:0035269">
    <property type="term" value="P:protein O-linked glycosylation via mannose"/>
    <property type="evidence" value="ECO:0007669"/>
    <property type="project" value="TreeGrafter"/>
</dbReference>
<feature type="transmembrane region" description="Helical" evidence="4">
    <location>
        <begin position="409"/>
        <end position="426"/>
    </location>
</feature>
<feature type="transmembrane region" description="Helical" evidence="4">
    <location>
        <begin position="315"/>
        <end position="334"/>
    </location>
</feature>
<dbReference type="InterPro" id="IPR052346">
    <property type="entry name" value="O-mannosyl-transferase_TMTC"/>
</dbReference>
<proteinExistence type="predicted"/>
<dbReference type="GO" id="GO:0030968">
    <property type="term" value="P:endoplasmic reticulum unfolded protein response"/>
    <property type="evidence" value="ECO:0007669"/>
    <property type="project" value="TreeGrafter"/>
</dbReference>
<organism evidence="5 6">
    <name type="scientific">Vicingus serpentipes</name>
    <dbReference type="NCBI Taxonomy" id="1926625"/>
    <lineage>
        <taxon>Bacteria</taxon>
        <taxon>Pseudomonadati</taxon>
        <taxon>Bacteroidota</taxon>
        <taxon>Flavobacteriia</taxon>
        <taxon>Flavobacteriales</taxon>
        <taxon>Vicingaceae</taxon>
        <taxon>Vicingus</taxon>
    </lineage>
</organism>
<dbReference type="Gene3D" id="1.25.40.10">
    <property type="entry name" value="Tetratricopeptide repeat domain"/>
    <property type="match status" value="1"/>
</dbReference>
<keyword evidence="2 3" id="KW-0802">TPR repeat</keyword>
<reference evidence="5 6" key="1">
    <citation type="submission" date="2019-08" db="EMBL/GenBank/DDBJ databases">
        <title>Genome of Vicingus serpentipes NCIMB 15042.</title>
        <authorList>
            <person name="Bowman J.P."/>
        </authorList>
    </citation>
    <scope>NUCLEOTIDE SEQUENCE [LARGE SCALE GENOMIC DNA]</scope>
    <source>
        <strain evidence="5 6">NCIMB 15042</strain>
    </source>
</reference>
<dbReference type="SUPFAM" id="SSF48452">
    <property type="entry name" value="TPR-like"/>
    <property type="match status" value="1"/>
</dbReference>
<keyword evidence="4" id="KW-0472">Membrane</keyword>
<evidence type="ECO:0000256" key="3">
    <source>
        <dbReference type="PROSITE-ProRule" id="PRU00339"/>
    </source>
</evidence>
<accession>A0A5C6RPE4</accession>